<dbReference type="Proteomes" id="UP000483672">
    <property type="component" value="Unassembled WGS sequence"/>
</dbReference>
<evidence type="ECO:0000313" key="2">
    <source>
        <dbReference type="Proteomes" id="UP000483672"/>
    </source>
</evidence>
<accession>A0A7C8UX16</accession>
<organism evidence="1 2">
    <name type="scientific">Orbilia oligospora</name>
    <name type="common">Nematode-trapping fungus</name>
    <name type="synonym">Arthrobotrys oligospora</name>
    <dbReference type="NCBI Taxonomy" id="2813651"/>
    <lineage>
        <taxon>Eukaryota</taxon>
        <taxon>Fungi</taxon>
        <taxon>Dikarya</taxon>
        <taxon>Ascomycota</taxon>
        <taxon>Pezizomycotina</taxon>
        <taxon>Orbiliomycetes</taxon>
        <taxon>Orbiliales</taxon>
        <taxon>Orbiliaceae</taxon>
        <taxon>Orbilia</taxon>
    </lineage>
</organism>
<comment type="caution">
    <text evidence="1">The sequence shown here is derived from an EMBL/GenBank/DDBJ whole genome shotgun (WGS) entry which is preliminary data.</text>
</comment>
<protein>
    <submittedName>
        <fullName evidence="1">Uncharacterized protein</fullName>
    </submittedName>
</protein>
<dbReference type="EMBL" id="WIPF01000044">
    <property type="protein sequence ID" value="KAF3221016.1"/>
    <property type="molecule type" value="Genomic_DNA"/>
</dbReference>
<evidence type="ECO:0000313" key="1">
    <source>
        <dbReference type="EMBL" id="KAF3221016.1"/>
    </source>
</evidence>
<proteinExistence type="predicted"/>
<dbReference type="AlphaFoldDB" id="A0A7C8UX16"/>
<gene>
    <name evidence="1" type="ORF">TWF191_007225</name>
</gene>
<sequence>MFSLMNTLRRTTFQSSIRAKSTANRGTRMMNNYQHNIDLGAPEAHSTTTGSDFAISTLIFGLFAVSGQILKTYKEDKEAWDSLRMSMYGFKCDIRILERDLKILEGLVRIKEMEEGAAVEAKNEKEKGAPLSKESNRTLISKIQTSFNIPQILGQTALAIGLYTLATATIYIGSISAELSDFYVMWTRSLDEEFEKARVEWMLRSILTENIDPTGVIDDCTCVTTTNAQGVICTDWEDEVD</sequence>
<name>A0A7C8UX16_ORBOL</name>
<reference evidence="1 2" key="1">
    <citation type="submission" date="2019-06" db="EMBL/GenBank/DDBJ databases">
        <authorList>
            <person name="Palmer J.M."/>
        </authorList>
    </citation>
    <scope>NUCLEOTIDE SEQUENCE [LARGE SCALE GENOMIC DNA]</scope>
    <source>
        <strain evidence="1 2">TWF191</strain>
    </source>
</reference>